<protein>
    <submittedName>
        <fullName evidence="4">Uncharacterized protein</fullName>
    </submittedName>
</protein>
<feature type="compositionally biased region" description="Polar residues" evidence="1">
    <location>
        <begin position="243"/>
        <end position="253"/>
    </location>
</feature>
<dbReference type="AlphaFoldDB" id="A0A4P9Z3D6"/>
<feature type="region of interest" description="Disordered" evidence="1">
    <location>
        <begin position="1"/>
        <end position="76"/>
    </location>
</feature>
<evidence type="ECO:0000313" key="5">
    <source>
        <dbReference type="Proteomes" id="UP000278143"/>
    </source>
</evidence>
<gene>
    <name evidence="4" type="ORF">SYNPS1DRAFT_27797</name>
</gene>
<name>A0A4P9Z3D6_9FUNG</name>
<sequence length="415" mass="44030">MSLRSASGEPPAVLPRWFYATDAPRPHSGQAQVVPQSKATGATTSTSNTNSADTNTAAKPSPEPSPPSPTAAGLFSPSTTTAAAAAAAAVAVAANVAESSAQAAAAAAASAAAPSPVAGKQPRPTNWEPFTDEDSRELEAAYQQSTAARADARIEDRSPLVAVQEDQLFEVDIRARLLRPVYWRGNAYEVRRALWFQLVGNKYEPCEENLMRQLEDGYLKHRPWLQEAVDTAAHGTIRRATTAPVQGSPSSMPGTPLMPASATAPPSGSPDMSGHRTTASSANAGTVLSRWPLLGPYMGQSVIFASARGAWLLSGKFAETIVARFTKGENLGGIKLVRGWDEVERMTQKNDKLRRDKISRAPSSASVEQLDDASSSADMMAAMDEQTTIDGQCGRPATSTRQDRKIEHLVLVVHG</sequence>
<feature type="domain" description="DUF7131" evidence="3">
    <location>
        <begin position="290"/>
        <end position="341"/>
    </location>
</feature>
<feature type="domain" description="C20G8.02-like WWE" evidence="2">
    <location>
        <begin position="119"/>
        <end position="192"/>
    </location>
</feature>
<dbReference type="InterPro" id="IPR057826">
    <property type="entry name" value="WWE_C20G8.02"/>
</dbReference>
<feature type="region of interest" description="Disordered" evidence="1">
    <location>
        <begin position="113"/>
        <end position="135"/>
    </location>
</feature>
<accession>A0A4P9Z3D6</accession>
<dbReference type="EMBL" id="KZ989404">
    <property type="protein sequence ID" value="RKP26512.1"/>
    <property type="molecule type" value="Genomic_DNA"/>
</dbReference>
<dbReference type="Pfam" id="PF23465">
    <property type="entry name" value="DUF7131"/>
    <property type="match status" value="1"/>
</dbReference>
<organism evidence="4 5">
    <name type="scientific">Syncephalis pseudoplumigaleata</name>
    <dbReference type="NCBI Taxonomy" id="1712513"/>
    <lineage>
        <taxon>Eukaryota</taxon>
        <taxon>Fungi</taxon>
        <taxon>Fungi incertae sedis</taxon>
        <taxon>Zoopagomycota</taxon>
        <taxon>Zoopagomycotina</taxon>
        <taxon>Zoopagomycetes</taxon>
        <taxon>Zoopagales</taxon>
        <taxon>Piptocephalidaceae</taxon>
        <taxon>Syncephalis</taxon>
    </lineage>
</organism>
<feature type="compositionally biased region" description="Low complexity" evidence="1">
    <location>
        <begin position="259"/>
        <end position="270"/>
    </location>
</feature>
<proteinExistence type="predicted"/>
<dbReference type="PANTHER" id="PTHR23509">
    <property type="entry name" value="PA-PL1 PHOSPHOLIPASE FAMILY"/>
    <property type="match status" value="1"/>
</dbReference>
<feature type="compositionally biased region" description="Polar residues" evidence="1">
    <location>
        <begin position="29"/>
        <end position="38"/>
    </location>
</feature>
<evidence type="ECO:0000256" key="1">
    <source>
        <dbReference type="SAM" id="MobiDB-lite"/>
    </source>
</evidence>
<reference evidence="5" key="1">
    <citation type="journal article" date="2018" name="Nat. Microbiol.">
        <title>Leveraging single-cell genomics to expand the fungal tree of life.</title>
        <authorList>
            <person name="Ahrendt S.R."/>
            <person name="Quandt C.A."/>
            <person name="Ciobanu D."/>
            <person name="Clum A."/>
            <person name="Salamov A."/>
            <person name="Andreopoulos B."/>
            <person name="Cheng J.F."/>
            <person name="Woyke T."/>
            <person name="Pelin A."/>
            <person name="Henrissat B."/>
            <person name="Reynolds N.K."/>
            <person name="Benny G.L."/>
            <person name="Smith M.E."/>
            <person name="James T.Y."/>
            <person name="Grigoriev I.V."/>
        </authorList>
    </citation>
    <scope>NUCLEOTIDE SEQUENCE [LARGE SCALE GENOMIC DNA]</scope>
    <source>
        <strain evidence="5">Benny S71-1</strain>
    </source>
</reference>
<feature type="region of interest" description="Disordered" evidence="1">
    <location>
        <begin position="241"/>
        <end position="280"/>
    </location>
</feature>
<dbReference type="Pfam" id="PF23463">
    <property type="entry name" value="WWE_2"/>
    <property type="match status" value="1"/>
</dbReference>
<dbReference type="OrthoDB" id="431378at2759"/>
<dbReference type="Proteomes" id="UP000278143">
    <property type="component" value="Unassembled WGS sequence"/>
</dbReference>
<keyword evidence="5" id="KW-1185">Reference proteome</keyword>
<dbReference type="GO" id="GO:0004620">
    <property type="term" value="F:phospholipase activity"/>
    <property type="evidence" value="ECO:0007669"/>
    <property type="project" value="TreeGrafter"/>
</dbReference>
<evidence type="ECO:0000313" key="4">
    <source>
        <dbReference type="EMBL" id="RKP26512.1"/>
    </source>
</evidence>
<dbReference type="InterPro" id="IPR058055">
    <property type="entry name" value="PA-PLA1"/>
</dbReference>
<evidence type="ECO:0000259" key="2">
    <source>
        <dbReference type="Pfam" id="PF23463"/>
    </source>
</evidence>
<evidence type="ECO:0000259" key="3">
    <source>
        <dbReference type="Pfam" id="PF23465"/>
    </source>
</evidence>
<dbReference type="GO" id="GO:0005737">
    <property type="term" value="C:cytoplasm"/>
    <property type="evidence" value="ECO:0007669"/>
    <property type="project" value="TreeGrafter"/>
</dbReference>
<dbReference type="InterPro" id="IPR055555">
    <property type="entry name" value="PA-PLA1_DUF7131"/>
</dbReference>
<dbReference type="PANTHER" id="PTHR23509:SF10">
    <property type="entry name" value="LD21067P"/>
    <property type="match status" value="1"/>
</dbReference>
<feature type="compositionally biased region" description="Low complexity" evidence="1">
    <location>
        <begin position="39"/>
        <end position="60"/>
    </location>
</feature>